<comment type="caution">
    <text evidence="1">The sequence shown here is derived from an EMBL/GenBank/DDBJ whole genome shotgun (WGS) entry which is preliminary data.</text>
</comment>
<accession>A0A371IXY7</accession>
<evidence type="ECO:0000313" key="1">
    <source>
        <dbReference type="EMBL" id="RDY25341.1"/>
    </source>
</evidence>
<reference evidence="1 2" key="1">
    <citation type="journal article" date="2017" name="Genome Announc.">
        <title>Draft Genome Sequence of Romboutsia weinsteinii sp. nov. Strain CCRI-19649(T) Isolated from Surface Water.</title>
        <authorList>
            <person name="Maheux A.F."/>
            <person name="Boudreau D.K."/>
            <person name="Berube E."/>
            <person name="Boissinot M."/>
            <person name="Cantin P."/>
            <person name="Raymond F."/>
            <person name="Corbeil J."/>
            <person name="Omar R.F."/>
            <person name="Bergeron M.G."/>
        </authorList>
    </citation>
    <scope>NUCLEOTIDE SEQUENCE [LARGE SCALE GENOMIC DNA]</scope>
    <source>
        <strain evidence="1 2">CCRI-19649</strain>
    </source>
</reference>
<name>A0A371IXY7_9FIRM</name>
<organism evidence="1 2">
    <name type="scientific">Romboutsia weinsteinii</name>
    <dbReference type="NCBI Taxonomy" id="2020949"/>
    <lineage>
        <taxon>Bacteria</taxon>
        <taxon>Bacillati</taxon>
        <taxon>Bacillota</taxon>
        <taxon>Clostridia</taxon>
        <taxon>Peptostreptococcales</taxon>
        <taxon>Peptostreptococcaceae</taxon>
        <taxon>Romboutsia</taxon>
    </lineage>
</organism>
<dbReference type="EMBL" id="NOJY02000082">
    <property type="protein sequence ID" value="RDY25341.1"/>
    <property type="molecule type" value="Genomic_DNA"/>
</dbReference>
<protein>
    <submittedName>
        <fullName evidence="1">Uncharacterized protein</fullName>
    </submittedName>
</protein>
<feature type="non-terminal residue" evidence="1">
    <location>
        <position position="88"/>
    </location>
</feature>
<keyword evidence="2" id="KW-1185">Reference proteome</keyword>
<dbReference type="AlphaFoldDB" id="A0A371IXY7"/>
<proteinExistence type="predicted"/>
<dbReference type="RefSeq" id="WP_147295853.1">
    <property type="nucleotide sequence ID" value="NZ_NOJY02000082.1"/>
</dbReference>
<sequence length="88" mass="9342">MGNHNNNCGNSNNNCCNPCNPCNNVLPTCEDTTTDCCTKGIRSALLAIQSTVREMRIPGFSVDLLITTIAGVTYTVTIGSSSSQVRIT</sequence>
<evidence type="ECO:0000313" key="2">
    <source>
        <dbReference type="Proteomes" id="UP000215694"/>
    </source>
</evidence>
<gene>
    <name evidence="1" type="ORF">CHL78_018725</name>
</gene>
<dbReference type="Proteomes" id="UP000215694">
    <property type="component" value="Unassembled WGS sequence"/>
</dbReference>